<name>A0ABQ6CSX6_9HYPH</name>
<accession>A0ABQ6CSX6</accession>
<evidence type="ECO:0000313" key="1">
    <source>
        <dbReference type="EMBL" id="GLS22898.1"/>
    </source>
</evidence>
<gene>
    <name evidence="1" type="ORF">GCM10007874_59180</name>
</gene>
<sequence length="231" mass="24884">MSVTAQTTLAQVEQAAIALGLALRGAFHCEPGDGVPAGRDGGGIQTLVLLGWIGGRQWPSFARSREAGDGAPHPLDRWSKRIVDALATDFDASPFYPFGGPPYLPFQRWAERGDDVFASPLGIYVHPDHGLWHSYRGALGFGERLELPERVARAHPCETCEAKPCLNACPVSAFNPGHYDVDRCAAHVKSVKGVTCFTGGCLARRACWVAPELAYGSDEAGFYMRAFTAAH</sequence>
<evidence type="ECO:0000313" key="2">
    <source>
        <dbReference type="Proteomes" id="UP001156882"/>
    </source>
</evidence>
<keyword evidence="2" id="KW-1185">Reference proteome</keyword>
<reference evidence="2" key="1">
    <citation type="journal article" date="2019" name="Int. J. Syst. Evol. Microbiol.">
        <title>The Global Catalogue of Microorganisms (GCM) 10K type strain sequencing project: providing services to taxonomists for standard genome sequencing and annotation.</title>
        <authorList>
            <consortium name="The Broad Institute Genomics Platform"/>
            <consortium name="The Broad Institute Genome Sequencing Center for Infectious Disease"/>
            <person name="Wu L."/>
            <person name="Ma J."/>
        </authorList>
    </citation>
    <scope>NUCLEOTIDE SEQUENCE [LARGE SCALE GENOMIC DNA]</scope>
    <source>
        <strain evidence="2">NBRC 101365</strain>
    </source>
</reference>
<evidence type="ECO:0008006" key="3">
    <source>
        <dbReference type="Google" id="ProtNLM"/>
    </source>
</evidence>
<comment type="caution">
    <text evidence="1">The sequence shown here is derived from an EMBL/GenBank/DDBJ whole genome shotgun (WGS) entry which is preliminary data.</text>
</comment>
<protein>
    <recommendedName>
        <fullName evidence="3">Ferredoxin</fullName>
    </recommendedName>
</protein>
<proteinExistence type="predicted"/>
<dbReference type="Proteomes" id="UP001156882">
    <property type="component" value="Unassembled WGS sequence"/>
</dbReference>
<organism evidence="1 2">
    <name type="scientific">Labrys miyagiensis</name>
    <dbReference type="NCBI Taxonomy" id="346912"/>
    <lineage>
        <taxon>Bacteria</taxon>
        <taxon>Pseudomonadati</taxon>
        <taxon>Pseudomonadota</taxon>
        <taxon>Alphaproteobacteria</taxon>
        <taxon>Hyphomicrobiales</taxon>
        <taxon>Xanthobacteraceae</taxon>
        <taxon>Labrys</taxon>
    </lineage>
</organism>
<dbReference type="EMBL" id="BSPC01000066">
    <property type="protein sequence ID" value="GLS22898.1"/>
    <property type="molecule type" value="Genomic_DNA"/>
</dbReference>